<evidence type="ECO:0000313" key="3">
    <source>
        <dbReference type="Proteomes" id="UP000670527"/>
    </source>
</evidence>
<keyword evidence="1" id="KW-1133">Transmembrane helix</keyword>
<dbReference type="RefSeq" id="WP_208308520.1">
    <property type="nucleotide sequence ID" value="NZ_JAGETX010000010.1"/>
</dbReference>
<keyword evidence="1" id="KW-0812">Transmembrane</keyword>
<dbReference type="EMBL" id="JAGETX010000010">
    <property type="protein sequence ID" value="MBO3272246.1"/>
    <property type="molecule type" value="Genomic_DNA"/>
</dbReference>
<proteinExistence type="predicted"/>
<name>A0ABS3TF04_9BACT</name>
<accession>A0ABS3TF04</accession>
<reference evidence="2 3" key="1">
    <citation type="submission" date="2021-03" db="EMBL/GenBank/DDBJ databases">
        <authorList>
            <person name="Kim M.K."/>
        </authorList>
    </citation>
    <scope>NUCLEOTIDE SEQUENCE [LARGE SCALE GENOMIC DNA]</scope>
    <source>
        <strain evidence="2 3">BT507</strain>
    </source>
</reference>
<keyword evidence="3" id="KW-1185">Reference proteome</keyword>
<protein>
    <submittedName>
        <fullName evidence="2">Uncharacterized protein</fullName>
    </submittedName>
</protein>
<organism evidence="2 3">
    <name type="scientific">Hymenobacter defluvii</name>
    <dbReference type="NCBI Taxonomy" id="2054411"/>
    <lineage>
        <taxon>Bacteria</taxon>
        <taxon>Pseudomonadati</taxon>
        <taxon>Bacteroidota</taxon>
        <taxon>Cytophagia</taxon>
        <taxon>Cytophagales</taxon>
        <taxon>Hymenobacteraceae</taxon>
        <taxon>Hymenobacter</taxon>
    </lineage>
</organism>
<evidence type="ECO:0000256" key="1">
    <source>
        <dbReference type="SAM" id="Phobius"/>
    </source>
</evidence>
<feature type="transmembrane region" description="Helical" evidence="1">
    <location>
        <begin position="37"/>
        <end position="58"/>
    </location>
</feature>
<gene>
    <name evidence="2" type="ORF">J4D97_16435</name>
</gene>
<comment type="caution">
    <text evidence="2">The sequence shown here is derived from an EMBL/GenBank/DDBJ whole genome shotgun (WGS) entry which is preliminary data.</text>
</comment>
<sequence>METLFGLIVLLSLTLLLTGLISPRTSMFWAPQLATRWTSTLLYSALAMGAFLIFGLLVEVNNLRRESAQLASPSHGAAVEPFFSSSNQQDTLNLHTAD</sequence>
<dbReference type="Proteomes" id="UP000670527">
    <property type="component" value="Unassembled WGS sequence"/>
</dbReference>
<keyword evidence="1" id="KW-0472">Membrane</keyword>
<evidence type="ECO:0000313" key="2">
    <source>
        <dbReference type="EMBL" id="MBO3272246.1"/>
    </source>
</evidence>